<keyword evidence="3" id="KW-1185">Reference proteome</keyword>
<accession>A0A6A5WEQ9</accession>
<evidence type="ECO:0000256" key="1">
    <source>
        <dbReference type="SAM" id="MobiDB-lite"/>
    </source>
</evidence>
<name>A0A6A5WEQ9_9PLEO</name>
<gene>
    <name evidence="2" type="ORF">P154DRAFT_576442</name>
</gene>
<dbReference type="OrthoDB" id="62952at2759"/>
<reference evidence="2" key="1">
    <citation type="journal article" date="2020" name="Stud. Mycol.">
        <title>101 Dothideomycetes genomes: a test case for predicting lifestyles and emergence of pathogens.</title>
        <authorList>
            <person name="Haridas S."/>
            <person name="Albert R."/>
            <person name="Binder M."/>
            <person name="Bloem J."/>
            <person name="Labutti K."/>
            <person name="Salamov A."/>
            <person name="Andreopoulos B."/>
            <person name="Baker S."/>
            <person name="Barry K."/>
            <person name="Bills G."/>
            <person name="Bluhm B."/>
            <person name="Cannon C."/>
            <person name="Castanera R."/>
            <person name="Culley D."/>
            <person name="Daum C."/>
            <person name="Ezra D."/>
            <person name="Gonzalez J."/>
            <person name="Henrissat B."/>
            <person name="Kuo A."/>
            <person name="Liang C."/>
            <person name="Lipzen A."/>
            <person name="Lutzoni F."/>
            <person name="Magnuson J."/>
            <person name="Mondo S."/>
            <person name="Nolan M."/>
            <person name="Ohm R."/>
            <person name="Pangilinan J."/>
            <person name="Park H.-J."/>
            <person name="Ramirez L."/>
            <person name="Alfaro M."/>
            <person name="Sun H."/>
            <person name="Tritt A."/>
            <person name="Yoshinaga Y."/>
            <person name="Zwiers L.-H."/>
            <person name="Turgeon B."/>
            <person name="Goodwin S."/>
            <person name="Spatafora J."/>
            <person name="Crous P."/>
            <person name="Grigoriev I."/>
        </authorList>
    </citation>
    <scope>NUCLEOTIDE SEQUENCE</scope>
    <source>
        <strain evidence="2">CBS 123094</strain>
    </source>
</reference>
<dbReference type="EMBL" id="ML977591">
    <property type="protein sequence ID" value="KAF2000112.1"/>
    <property type="molecule type" value="Genomic_DNA"/>
</dbReference>
<dbReference type="AlphaFoldDB" id="A0A6A5WEQ9"/>
<evidence type="ECO:0000313" key="3">
    <source>
        <dbReference type="Proteomes" id="UP000799779"/>
    </source>
</evidence>
<dbReference type="PANTHER" id="PTHR38790">
    <property type="entry name" value="2EXR DOMAIN-CONTAINING PROTEIN-RELATED"/>
    <property type="match status" value="1"/>
</dbReference>
<sequence length="466" mass="54035">MARIPRRTHSVSGPPSVHCVMKDVACCCNIISIHQFYMSMMELRRNPQRKCKKEEAPPNQQAPEVGTEEIKAEQQPATVPQNIQRRPTPRRHLLSDAGPFRFCDLPREVRDQVYSYLVVRRGRKVPIIESRAILRNQKKRAATQRTRERLNQKRVLSGKRPIIARDTASEPIIFPGVLQSSRQLQVEASDHLYQNNWFSISLESYSPIVIDAPLGWDFSRITKLQLELQLKDSQRMNNFIDWSSFFASFPALRFLRIIPTFNSRYYDWAHTELETWTTAHFVFRGFFRELLASVPGTTQLKLGPSLDPLDDMHLEGRAPNEDEERPSSSNSTTSILSAGDWRKIERLLRQVVSDIYDKRSQQLSQTIHSISVRNVLLVNEVEQLKEALVNEKKKRQRGKPLLLEAPPQYDSGAIFWSPQKVQEARARQVKKDAEEEALQHQKDFKKVQRAEKKAEKACMLEERKRS</sequence>
<dbReference type="PANTHER" id="PTHR38790:SF9">
    <property type="entry name" value="F-BOX DOMAIN-CONTAINING PROTEIN"/>
    <property type="match status" value="1"/>
</dbReference>
<feature type="compositionally biased region" description="Basic and acidic residues" evidence="1">
    <location>
        <begin position="311"/>
        <end position="320"/>
    </location>
</feature>
<feature type="region of interest" description="Disordered" evidence="1">
    <location>
        <begin position="48"/>
        <end position="91"/>
    </location>
</feature>
<organism evidence="2 3">
    <name type="scientific">Amniculicola lignicola CBS 123094</name>
    <dbReference type="NCBI Taxonomy" id="1392246"/>
    <lineage>
        <taxon>Eukaryota</taxon>
        <taxon>Fungi</taxon>
        <taxon>Dikarya</taxon>
        <taxon>Ascomycota</taxon>
        <taxon>Pezizomycotina</taxon>
        <taxon>Dothideomycetes</taxon>
        <taxon>Pleosporomycetidae</taxon>
        <taxon>Pleosporales</taxon>
        <taxon>Amniculicolaceae</taxon>
        <taxon>Amniculicola</taxon>
    </lineage>
</organism>
<feature type="region of interest" description="Disordered" evidence="1">
    <location>
        <begin position="426"/>
        <end position="448"/>
    </location>
</feature>
<proteinExistence type="predicted"/>
<feature type="compositionally biased region" description="Polar residues" evidence="1">
    <location>
        <begin position="75"/>
        <end position="85"/>
    </location>
</feature>
<dbReference type="Proteomes" id="UP000799779">
    <property type="component" value="Unassembled WGS sequence"/>
</dbReference>
<protein>
    <submittedName>
        <fullName evidence="2">Uncharacterized protein</fullName>
    </submittedName>
</protein>
<feature type="region of interest" description="Disordered" evidence="1">
    <location>
        <begin position="311"/>
        <end position="334"/>
    </location>
</feature>
<evidence type="ECO:0000313" key="2">
    <source>
        <dbReference type="EMBL" id="KAF2000112.1"/>
    </source>
</evidence>